<dbReference type="EMBL" id="MCFA01000014">
    <property type="protein sequence ID" value="ORY17076.1"/>
    <property type="molecule type" value="Genomic_DNA"/>
</dbReference>
<feature type="transmembrane region" description="Helical" evidence="6">
    <location>
        <begin position="111"/>
        <end position="130"/>
    </location>
</feature>
<accession>A0A1Y2A3J2</accession>
<evidence type="ECO:0000256" key="1">
    <source>
        <dbReference type="ARBA" id="ARBA00004141"/>
    </source>
</evidence>
<dbReference type="Pfam" id="PF07690">
    <property type="entry name" value="MFS_1"/>
    <property type="match status" value="1"/>
</dbReference>
<feature type="region of interest" description="Disordered" evidence="5">
    <location>
        <begin position="547"/>
        <end position="570"/>
    </location>
</feature>
<evidence type="ECO:0000256" key="3">
    <source>
        <dbReference type="ARBA" id="ARBA00022989"/>
    </source>
</evidence>
<feature type="transmembrane region" description="Helical" evidence="6">
    <location>
        <begin position="239"/>
        <end position="261"/>
    </location>
</feature>
<feature type="transmembrane region" description="Helical" evidence="6">
    <location>
        <begin position="309"/>
        <end position="329"/>
    </location>
</feature>
<dbReference type="GO" id="GO:0022857">
    <property type="term" value="F:transmembrane transporter activity"/>
    <property type="evidence" value="ECO:0007669"/>
    <property type="project" value="InterPro"/>
</dbReference>
<feature type="domain" description="Major facilitator superfamily (MFS) profile" evidence="7">
    <location>
        <begin position="46"/>
        <end position="494"/>
    </location>
</feature>
<dbReference type="Proteomes" id="UP000193144">
    <property type="component" value="Unassembled WGS sequence"/>
</dbReference>
<dbReference type="PANTHER" id="PTHR23501">
    <property type="entry name" value="MAJOR FACILITATOR SUPERFAMILY"/>
    <property type="match status" value="1"/>
</dbReference>
<evidence type="ECO:0000256" key="4">
    <source>
        <dbReference type="ARBA" id="ARBA00023136"/>
    </source>
</evidence>
<comment type="caution">
    <text evidence="8">The sequence shown here is derived from an EMBL/GenBank/DDBJ whole genome shotgun (WGS) entry which is preliminary data.</text>
</comment>
<dbReference type="AlphaFoldDB" id="A0A1Y2A3J2"/>
<dbReference type="PANTHER" id="PTHR23501:SF199">
    <property type="entry name" value="MFS EFFLUX TRANSPORTER INPD-RELATED"/>
    <property type="match status" value="1"/>
</dbReference>
<dbReference type="InterPro" id="IPR036259">
    <property type="entry name" value="MFS_trans_sf"/>
</dbReference>
<gene>
    <name evidence="8" type="ORF">BCR34DRAFT_530730</name>
</gene>
<evidence type="ECO:0000256" key="5">
    <source>
        <dbReference type="SAM" id="MobiDB-lite"/>
    </source>
</evidence>
<proteinExistence type="predicted"/>
<feature type="transmembrane region" description="Helical" evidence="6">
    <location>
        <begin position="136"/>
        <end position="156"/>
    </location>
</feature>
<feature type="transmembrane region" description="Helical" evidence="6">
    <location>
        <begin position="81"/>
        <end position="99"/>
    </location>
</feature>
<feature type="transmembrane region" description="Helical" evidence="6">
    <location>
        <begin position="349"/>
        <end position="367"/>
    </location>
</feature>
<feature type="transmembrane region" description="Helical" evidence="6">
    <location>
        <begin position="168"/>
        <end position="187"/>
    </location>
</feature>
<dbReference type="GO" id="GO:0005886">
    <property type="term" value="C:plasma membrane"/>
    <property type="evidence" value="ECO:0007669"/>
    <property type="project" value="TreeGrafter"/>
</dbReference>
<dbReference type="PROSITE" id="PS50850">
    <property type="entry name" value="MFS"/>
    <property type="match status" value="1"/>
</dbReference>
<dbReference type="InterPro" id="IPR011701">
    <property type="entry name" value="MFS"/>
</dbReference>
<keyword evidence="3 6" id="KW-1133">Transmembrane helix</keyword>
<keyword evidence="2 6" id="KW-0812">Transmembrane</keyword>
<feature type="transmembrane region" description="Helical" evidence="6">
    <location>
        <begin position="43"/>
        <end position="69"/>
    </location>
</feature>
<sequence>MGSIDHDLEPVPAGEKQNEGIPKICNLEEKDKSESEYLQSWRLFIVIASLCLGTLLVAIDTTIVAVAIPTISTYFQAFDDIQWYGSTYVLMVTAFQPVYGSIYRYFGSKEVYLVSVVIFEVGSILCATASSSSVYIGGRAVAGVGAAGLYQGALAIVGRTVELSKRPLYLGIVLSVFGIAVCFGPPLGGVFTDHASWRWCFWINVPIGAMSLVLIAIFLKVRPDEDAPVVTFRSKLKRLDIIGIILVVGAVCCLLLALQWGQITGHWGQSKVVGCFVGSGLLAMLFAFTQWKKGDSATIPLRILTQRTILTGALYSFFLEMAIYVILFYMPFYFQSAELASATTSGVRVIPFGISQVLAIVIVGAIASRTGYYVPFMVLGQIVGIIGTVLLTRVTTTSRYILVAIYLVVSGFGFGMGLQMPFTGVQVVLSEDDLPIGNAITVFFSQLGASIAIAIGQSVFSSSLRDRIIEQFALINDLHLHPIDFAAVIAAGPKGLASIAGNKRMLLLLQHAYAYAVQRALYVSLVTACVAVPFALGMQWLNVKSPGLSRDSPVGSGDVKGRDGSGQQEI</sequence>
<feature type="transmembrane region" description="Helical" evidence="6">
    <location>
        <begin position="439"/>
        <end position="460"/>
    </location>
</feature>
<dbReference type="OrthoDB" id="10021397at2759"/>
<evidence type="ECO:0000259" key="7">
    <source>
        <dbReference type="PROSITE" id="PS50850"/>
    </source>
</evidence>
<feature type="transmembrane region" description="Helical" evidence="6">
    <location>
        <begin position="267"/>
        <end position="288"/>
    </location>
</feature>
<organism evidence="8 9">
    <name type="scientific">Clohesyomyces aquaticus</name>
    <dbReference type="NCBI Taxonomy" id="1231657"/>
    <lineage>
        <taxon>Eukaryota</taxon>
        <taxon>Fungi</taxon>
        <taxon>Dikarya</taxon>
        <taxon>Ascomycota</taxon>
        <taxon>Pezizomycotina</taxon>
        <taxon>Dothideomycetes</taxon>
        <taxon>Pleosporomycetidae</taxon>
        <taxon>Pleosporales</taxon>
        <taxon>Lindgomycetaceae</taxon>
        <taxon>Clohesyomyces</taxon>
    </lineage>
</organism>
<comment type="subcellular location">
    <subcellularLocation>
        <location evidence="1">Membrane</location>
        <topology evidence="1">Multi-pass membrane protein</topology>
    </subcellularLocation>
</comment>
<evidence type="ECO:0000313" key="8">
    <source>
        <dbReference type="EMBL" id="ORY17076.1"/>
    </source>
</evidence>
<evidence type="ECO:0000256" key="6">
    <source>
        <dbReference type="SAM" id="Phobius"/>
    </source>
</evidence>
<dbReference type="Gene3D" id="1.20.1250.20">
    <property type="entry name" value="MFS general substrate transporter like domains"/>
    <property type="match status" value="1"/>
</dbReference>
<evidence type="ECO:0000256" key="2">
    <source>
        <dbReference type="ARBA" id="ARBA00022692"/>
    </source>
</evidence>
<feature type="transmembrane region" description="Helical" evidence="6">
    <location>
        <begin position="520"/>
        <end position="541"/>
    </location>
</feature>
<keyword evidence="4 6" id="KW-0472">Membrane</keyword>
<dbReference type="SUPFAM" id="SSF103473">
    <property type="entry name" value="MFS general substrate transporter"/>
    <property type="match status" value="1"/>
</dbReference>
<evidence type="ECO:0000313" key="9">
    <source>
        <dbReference type="Proteomes" id="UP000193144"/>
    </source>
</evidence>
<protein>
    <submittedName>
        <fullName evidence="8">Major facilitator superfamily domain-containing protein</fullName>
    </submittedName>
</protein>
<keyword evidence="9" id="KW-1185">Reference proteome</keyword>
<dbReference type="Gene3D" id="1.20.1720.10">
    <property type="entry name" value="Multidrug resistance protein D"/>
    <property type="match status" value="1"/>
</dbReference>
<dbReference type="InterPro" id="IPR020846">
    <property type="entry name" value="MFS_dom"/>
</dbReference>
<feature type="transmembrane region" description="Helical" evidence="6">
    <location>
        <begin position="199"/>
        <end position="219"/>
    </location>
</feature>
<name>A0A1Y2A3J2_9PLEO</name>
<reference evidence="8 9" key="1">
    <citation type="submission" date="2016-07" db="EMBL/GenBank/DDBJ databases">
        <title>Pervasive Adenine N6-methylation of Active Genes in Fungi.</title>
        <authorList>
            <consortium name="DOE Joint Genome Institute"/>
            <person name="Mondo S.J."/>
            <person name="Dannebaum R.O."/>
            <person name="Kuo R.C."/>
            <person name="Labutti K."/>
            <person name="Haridas S."/>
            <person name="Kuo A."/>
            <person name="Salamov A."/>
            <person name="Ahrendt S.R."/>
            <person name="Lipzen A."/>
            <person name="Sullivan W."/>
            <person name="Andreopoulos W.B."/>
            <person name="Clum A."/>
            <person name="Lindquist E."/>
            <person name="Daum C."/>
            <person name="Ramamoorthy G.K."/>
            <person name="Gryganskyi A."/>
            <person name="Culley D."/>
            <person name="Magnuson J.K."/>
            <person name="James T.Y."/>
            <person name="O'Malley M.A."/>
            <person name="Stajich J.E."/>
            <person name="Spatafora J.W."/>
            <person name="Visel A."/>
            <person name="Grigoriev I.V."/>
        </authorList>
    </citation>
    <scope>NUCLEOTIDE SEQUENCE [LARGE SCALE GENOMIC DNA]</scope>
    <source>
        <strain evidence="8 9">CBS 115471</strain>
    </source>
</reference>
<feature type="transmembrane region" description="Helical" evidence="6">
    <location>
        <begin position="400"/>
        <end position="418"/>
    </location>
</feature>
<dbReference type="CDD" id="cd17502">
    <property type="entry name" value="MFS_Azr1_MDR_like"/>
    <property type="match status" value="1"/>
</dbReference>